<reference evidence="2" key="2">
    <citation type="submission" date="2023-04" db="EMBL/GenBank/DDBJ databases">
        <authorList>
            <person name="Bruccoleri R.E."/>
            <person name="Oakeley E.J."/>
            <person name="Faust A.-M."/>
            <person name="Dessus-Babus S."/>
            <person name="Altorfer M."/>
            <person name="Burckhardt D."/>
            <person name="Oertli M."/>
            <person name="Naumann U."/>
            <person name="Petersen F."/>
            <person name="Wong J."/>
        </authorList>
    </citation>
    <scope>NUCLEOTIDE SEQUENCE</scope>
    <source>
        <strain evidence="2">GSM-AAB239-AS_SAM_17_03QT</strain>
        <tissue evidence="2">Leaf</tissue>
    </source>
</reference>
<dbReference type="Proteomes" id="UP001140949">
    <property type="component" value="Unassembled WGS sequence"/>
</dbReference>
<protein>
    <submittedName>
        <fullName evidence="2">Uncharacterized protein</fullName>
    </submittedName>
</protein>
<reference evidence="2" key="1">
    <citation type="journal article" date="2023" name="GigaByte">
        <title>Genome assembly of the bearded iris, Iris pallida Lam.</title>
        <authorList>
            <person name="Bruccoleri R.E."/>
            <person name="Oakeley E.J."/>
            <person name="Faust A.M.E."/>
            <person name="Altorfer M."/>
            <person name="Dessus-Babus S."/>
            <person name="Burckhardt D."/>
            <person name="Oertli M."/>
            <person name="Naumann U."/>
            <person name="Petersen F."/>
            <person name="Wong J."/>
        </authorList>
    </citation>
    <scope>NUCLEOTIDE SEQUENCE</scope>
    <source>
        <strain evidence="2">GSM-AAB239-AS_SAM_17_03QT</strain>
    </source>
</reference>
<evidence type="ECO:0000256" key="1">
    <source>
        <dbReference type="SAM" id="MobiDB-lite"/>
    </source>
</evidence>
<comment type="caution">
    <text evidence="2">The sequence shown here is derived from an EMBL/GenBank/DDBJ whole genome shotgun (WGS) entry which is preliminary data.</text>
</comment>
<gene>
    <name evidence="2" type="ORF">M6B38_161705</name>
</gene>
<feature type="region of interest" description="Disordered" evidence="1">
    <location>
        <begin position="85"/>
        <end position="106"/>
    </location>
</feature>
<feature type="region of interest" description="Disordered" evidence="1">
    <location>
        <begin position="1"/>
        <end position="30"/>
    </location>
</feature>
<dbReference type="InterPro" id="IPR004252">
    <property type="entry name" value="Probable_transposase_24"/>
</dbReference>
<accession>A0AAX6F009</accession>
<evidence type="ECO:0000313" key="2">
    <source>
        <dbReference type="EMBL" id="KAJ6809491.1"/>
    </source>
</evidence>
<dbReference type="Pfam" id="PF03004">
    <property type="entry name" value="Transposase_24"/>
    <property type="match status" value="1"/>
</dbReference>
<sequence length="259" mass="28195">MDTPAYKEKSEKAKANRRAAELHTGGSRPHAAALADLTQWAVKEKKAPESVTMHDVFQHTHKRRKDGSFIDDRAKETDAAYREALSRAQSSAAKDVGETTPARTPSSMAARNDLFVDTVGGFKKGRMYGVCSLAPLHMATQSFPPTPPPSAAPANDDVRSQLVQLHETVSSLRKKIATYFLPPSTAAGPSSVGHLSFNPAAPLVPPPTVTTLLDLMSPEQLRLLSDNVFDGLPRYIVEQYYRRSQEGVPPPDDRTPPPS</sequence>
<proteinExistence type="predicted"/>
<organism evidence="2 3">
    <name type="scientific">Iris pallida</name>
    <name type="common">Sweet iris</name>
    <dbReference type="NCBI Taxonomy" id="29817"/>
    <lineage>
        <taxon>Eukaryota</taxon>
        <taxon>Viridiplantae</taxon>
        <taxon>Streptophyta</taxon>
        <taxon>Embryophyta</taxon>
        <taxon>Tracheophyta</taxon>
        <taxon>Spermatophyta</taxon>
        <taxon>Magnoliopsida</taxon>
        <taxon>Liliopsida</taxon>
        <taxon>Asparagales</taxon>
        <taxon>Iridaceae</taxon>
        <taxon>Iridoideae</taxon>
        <taxon>Irideae</taxon>
        <taxon>Iris</taxon>
    </lineage>
</organism>
<evidence type="ECO:0000313" key="3">
    <source>
        <dbReference type="Proteomes" id="UP001140949"/>
    </source>
</evidence>
<feature type="compositionally biased region" description="Basic and acidic residues" evidence="1">
    <location>
        <begin position="1"/>
        <end position="21"/>
    </location>
</feature>
<dbReference type="AlphaFoldDB" id="A0AAX6F009"/>
<dbReference type="EMBL" id="JANAVB010033016">
    <property type="protein sequence ID" value="KAJ6809491.1"/>
    <property type="molecule type" value="Genomic_DNA"/>
</dbReference>
<name>A0AAX6F009_IRIPA</name>
<keyword evidence="3" id="KW-1185">Reference proteome</keyword>